<dbReference type="AlphaFoldDB" id="A0A4Q7DX63"/>
<dbReference type="InterPro" id="IPR053154">
    <property type="entry name" value="c-di-AMP_regulator"/>
</dbReference>
<evidence type="ECO:0000313" key="2">
    <source>
        <dbReference type="Proteomes" id="UP000292818"/>
    </source>
</evidence>
<dbReference type="EMBL" id="SETJ01000021">
    <property type="protein sequence ID" value="RZM16889.1"/>
    <property type="molecule type" value="Genomic_DNA"/>
</dbReference>
<sequence length="317" mass="34610">MMHKLIEQKWFYKLFSLLLAIVLVAFVDNTQVNTNNQTKVQEMASTEQSLKMALQVSVDTDKYYVTGYPSKVKVTLEGPNALVTSAVNTQNFRVYIDLSKLGVGSHQVPIKVSGLPSQVSYKLPQKSVKVNIQKRKSRTLPVQIGYNKNAVAQGYDIGTPTVSPETVEVTGAQSEVKAIDHVQAQLVVPNGSTETVRRNVLLAAYDAKGHQLNVVISPATARVTLPLSVSKKTVKLKLNASHGSSKKVYSLTVKEEKVTLYGQKEALRKISSLTLDVDLTDIKSSVTKSFRLPVPSGVAWISPGSVDVQIEVSDSNN</sequence>
<organism evidence="1 2">
    <name type="scientific">Lactobacillus delbrueckii</name>
    <dbReference type="NCBI Taxonomy" id="1584"/>
    <lineage>
        <taxon>Bacteria</taxon>
        <taxon>Bacillati</taxon>
        <taxon>Bacillota</taxon>
        <taxon>Bacilli</taxon>
        <taxon>Lactobacillales</taxon>
        <taxon>Lactobacillaceae</taxon>
        <taxon>Lactobacillus</taxon>
    </lineage>
</organism>
<dbReference type="Gene3D" id="2.170.120.40">
    <property type="entry name" value="YbbR-like domain"/>
    <property type="match status" value="2"/>
</dbReference>
<dbReference type="InterPro" id="IPR012505">
    <property type="entry name" value="YbbR"/>
</dbReference>
<dbReference type="PANTHER" id="PTHR37804:SF1">
    <property type="entry name" value="CDAA REGULATORY PROTEIN CDAR"/>
    <property type="match status" value="1"/>
</dbReference>
<gene>
    <name evidence="1" type="ORF">LDELB18P1_0563</name>
</gene>
<dbReference type="Gene3D" id="2.170.120.30">
    <property type="match status" value="1"/>
</dbReference>
<name>A0A4Q7DX63_9LACO</name>
<dbReference type="PANTHER" id="PTHR37804">
    <property type="entry name" value="CDAA REGULATORY PROTEIN CDAR"/>
    <property type="match status" value="1"/>
</dbReference>
<comment type="caution">
    <text evidence="1">The sequence shown here is derived from an EMBL/GenBank/DDBJ whole genome shotgun (WGS) entry which is preliminary data.</text>
</comment>
<evidence type="ECO:0000313" key="1">
    <source>
        <dbReference type="EMBL" id="RZM16889.1"/>
    </source>
</evidence>
<dbReference type="Pfam" id="PF07949">
    <property type="entry name" value="YbbR"/>
    <property type="match status" value="3"/>
</dbReference>
<proteinExistence type="predicted"/>
<accession>A0A4Q7DX63</accession>
<protein>
    <submittedName>
        <fullName evidence="1">YbbR-like protein</fullName>
    </submittedName>
</protein>
<dbReference type="Proteomes" id="UP000292818">
    <property type="component" value="Unassembled WGS sequence"/>
</dbReference>
<reference evidence="1 2" key="1">
    <citation type="submission" date="2019-01" db="EMBL/GenBank/DDBJ databases">
        <title>Colonization of the human gut by bovine bacteria present in Parmesan cheese.</title>
        <authorList>
            <person name="Lugli G.A."/>
            <person name="Milani C."/>
        </authorList>
    </citation>
    <scope>NUCLEOTIDE SEQUENCE [LARGE SCALE GENOMIC DNA]</scope>
    <source>
        <strain evidence="1 2">LDELB18P1</strain>
    </source>
</reference>